<dbReference type="Pfam" id="PF23145">
    <property type="entry name" value="Zf_2nd_IFT121"/>
    <property type="match status" value="1"/>
</dbReference>
<reference evidence="10 11" key="1">
    <citation type="submission" date="2019-04" db="EMBL/GenBank/DDBJ databases">
        <title>Annotation for the trematode Fasciola gigantica.</title>
        <authorList>
            <person name="Choi Y.-J."/>
        </authorList>
    </citation>
    <scope>NUCLEOTIDE SEQUENCE [LARGE SCALE GENOMIC DNA]</scope>
    <source>
        <strain evidence="10">Uganda_cow_1</strain>
    </source>
</reference>
<evidence type="ECO:0000256" key="1">
    <source>
        <dbReference type="ARBA" id="ARBA00004120"/>
    </source>
</evidence>
<keyword evidence="5" id="KW-0970">Cilium biogenesis/degradation</keyword>
<keyword evidence="8" id="KW-0966">Cell projection</keyword>
<proteinExistence type="predicted"/>
<evidence type="ECO:0000256" key="4">
    <source>
        <dbReference type="ARBA" id="ARBA00022737"/>
    </source>
</evidence>
<dbReference type="GO" id="GO:0030030">
    <property type="term" value="P:cell projection organization"/>
    <property type="evidence" value="ECO:0007669"/>
    <property type="project" value="UniProtKB-KW"/>
</dbReference>
<evidence type="ECO:0000256" key="5">
    <source>
        <dbReference type="ARBA" id="ARBA00022794"/>
    </source>
</evidence>
<keyword evidence="11" id="KW-1185">Reference proteome</keyword>
<dbReference type="OrthoDB" id="10260567at2759"/>
<keyword evidence="3" id="KW-0853">WD repeat</keyword>
<keyword evidence="7" id="KW-0206">Cytoskeleton</keyword>
<keyword evidence="4" id="KW-0677">Repeat</keyword>
<dbReference type="STRING" id="46835.A0A504Y559"/>
<name>A0A504Y559_FASGI</name>
<sequence>MLLFRSSIKSYWNTLVQQFHFILIDDTQTIGFRQGINQRMSNERVTPRKWTLCSKGIKGRLGGRLSTNTNILCDVISESKIPICVVTGQPVTDYQFWMCPTCRHSAYEQEIARLRNCPLCHFPVQ</sequence>
<evidence type="ECO:0000313" key="10">
    <source>
        <dbReference type="EMBL" id="TPP55776.1"/>
    </source>
</evidence>
<evidence type="ECO:0000313" key="11">
    <source>
        <dbReference type="Proteomes" id="UP000316759"/>
    </source>
</evidence>
<dbReference type="InterPro" id="IPR056170">
    <property type="entry name" value="Znf_IFT121-like"/>
</dbReference>
<evidence type="ECO:0000256" key="6">
    <source>
        <dbReference type="ARBA" id="ARBA00023069"/>
    </source>
</evidence>
<dbReference type="EMBL" id="SUNJ01015378">
    <property type="protein sequence ID" value="TPP55776.1"/>
    <property type="molecule type" value="Genomic_DNA"/>
</dbReference>
<dbReference type="AlphaFoldDB" id="A0A504Y559"/>
<evidence type="ECO:0000256" key="8">
    <source>
        <dbReference type="ARBA" id="ARBA00023273"/>
    </source>
</evidence>
<comment type="caution">
    <text evidence="10">The sequence shown here is derived from an EMBL/GenBank/DDBJ whole genome shotgun (WGS) entry which is preliminary data.</text>
</comment>
<accession>A0A504Y559</accession>
<feature type="domain" description="IFT121-like zinc finger" evidence="9">
    <location>
        <begin position="82"/>
        <end position="124"/>
    </location>
</feature>
<evidence type="ECO:0000259" key="9">
    <source>
        <dbReference type="Pfam" id="PF23145"/>
    </source>
</evidence>
<keyword evidence="6" id="KW-0969">Cilium</keyword>
<keyword evidence="2" id="KW-0963">Cytoplasm</keyword>
<evidence type="ECO:0000256" key="7">
    <source>
        <dbReference type="ARBA" id="ARBA00023212"/>
    </source>
</evidence>
<comment type="subcellular location">
    <subcellularLocation>
        <location evidence="1">Cytoplasm</location>
        <location evidence="1">Cytoskeleton</location>
        <location evidence="1">Cilium basal body</location>
    </subcellularLocation>
</comment>
<gene>
    <name evidence="10" type="ORF">FGIG_00423</name>
</gene>
<evidence type="ECO:0000256" key="2">
    <source>
        <dbReference type="ARBA" id="ARBA00022490"/>
    </source>
</evidence>
<dbReference type="Proteomes" id="UP000316759">
    <property type="component" value="Unassembled WGS sequence"/>
</dbReference>
<evidence type="ECO:0000256" key="3">
    <source>
        <dbReference type="ARBA" id="ARBA00022574"/>
    </source>
</evidence>
<organism evidence="10 11">
    <name type="scientific">Fasciola gigantica</name>
    <name type="common">Giant liver fluke</name>
    <dbReference type="NCBI Taxonomy" id="46835"/>
    <lineage>
        <taxon>Eukaryota</taxon>
        <taxon>Metazoa</taxon>
        <taxon>Spiralia</taxon>
        <taxon>Lophotrochozoa</taxon>
        <taxon>Platyhelminthes</taxon>
        <taxon>Trematoda</taxon>
        <taxon>Digenea</taxon>
        <taxon>Plagiorchiida</taxon>
        <taxon>Echinostomata</taxon>
        <taxon>Echinostomatoidea</taxon>
        <taxon>Fasciolidae</taxon>
        <taxon>Fasciola</taxon>
    </lineage>
</organism>
<protein>
    <recommendedName>
        <fullName evidence="9">IFT121-like zinc finger domain-containing protein</fullName>
    </recommendedName>
</protein>